<keyword evidence="2" id="KW-1185">Reference proteome</keyword>
<feature type="non-terminal residue" evidence="1">
    <location>
        <position position="1"/>
    </location>
</feature>
<accession>A0A371ETZ0</accession>
<protein>
    <submittedName>
        <fullName evidence="1">Uncharacterized protein</fullName>
    </submittedName>
</protein>
<proteinExistence type="predicted"/>
<name>A0A371ETZ0_MUCPR</name>
<dbReference type="AlphaFoldDB" id="A0A371ETZ0"/>
<dbReference type="EMBL" id="QJKJ01012077">
    <property type="protein sequence ID" value="RDX69521.1"/>
    <property type="molecule type" value="Genomic_DNA"/>
</dbReference>
<evidence type="ECO:0000313" key="2">
    <source>
        <dbReference type="Proteomes" id="UP000257109"/>
    </source>
</evidence>
<organism evidence="1 2">
    <name type="scientific">Mucuna pruriens</name>
    <name type="common">Velvet bean</name>
    <name type="synonym">Dolichos pruriens</name>
    <dbReference type="NCBI Taxonomy" id="157652"/>
    <lineage>
        <taxon>Eukaryota</taxon>
        <taxon>Viridiplantae</taxon>
        <taxon>Streptophyta</taxon>
        <taxon>Embryophyta</taxon>
        <taxon>Tracheophyta</taxon>
        <taxon>Spermatophyta</taxon>
        <taxon>Magnoliopsida</taxon>
        <taxon>eudicotyledons</taxon>
        <taxon>Gunneridae</taxon>
        <taxon>Pentapetalae</taxon>
        <taxon>rosids</taxon>
        <taxon>fabids</taxon>
        <taxon>Fabales</taxon>
        <taxon>Fabaceae</taxon>
        <taxon>Papilionoideae</taxon>
        <taxon>50 kb inversion clade</taxon>
        <taxon>NPAAA clade</taxon>
        <taxon>indigoferoid/millettioid clade</taxon>
        <taxon>Phaseoleae</taxon>
        <taxon>Mucuna</taxon>
    </lineage>
</organism>
<dbReference type="OrthoDB" id="1750196at2759"/>
<gene>
    <name evidence="1" type="ORF">CR513_51359</name>
</gene>
<dbReference type="Proteomes" id="UP000257109">
    <property type="component" value="Unassembled WGS sequence"/>
</dbReference>
<evidence type="ECO:0000313" key="1">
    <source>
        <dbReference type="EMBL" id="RDX69521.1"/>
    </source>
</evidence>
<reference evidence="1" key="1">
    <citation type="submission" date="2018-05" db="EMBL/GenBank/DDBJ databases">
        <title>Draft genome of Mucuna pruriens seed.</title>
        <authorList>
            <person name="Nnadi N.E."/>
            <person name="Vos R."/>
            <person name="Hasami M.H."/>
            <person name="Devisetty U.K."/>
            <person name="Aguiy J.C."/>
        </authorList>
    </citation>
    <scope>NUCLEOTIDE SEQUENCE [LARGE SCALE GENOMIC DNA]</scope>
    <source>
        <strain evidence="1">JCA_2017</strain>
    </source>
</reference>
<comment type="caution">
    <text evidence="1">The sequence shown here is derived from an EMBL/GenBank/DDBJ whole genome shotgun (WGS) entry which is preliminary data.</text>
</comment>
<sequence>MFIDTLPSPYYDRVVGNVASNFADLVVVGKRIELGIRRGKEEERRSQCRNVRAHLPTREISCSFVPDSICQSASYAIFPSLPTVSRHRDH</sequence>